<name>A0A2S5BAL8_9BASI</name>
<dbReference type="AlphaFoldDB" id="A0A2S5BAL8"/>
<comment type="caution">
    <text evidence="1">The sequence shown here is derived from an EMBL/GenBank/DDBJ whole genome shotgun (WGS) entry which is preliminary data.</text>
</comment>
<dbReference type="Proteomes" id="UP000237144">
    <property type="component" value="Unassembled WGS sequence"/>
</dbReference>
<proteinExistence type="predicted"/>
<organism evidence="1 2">
    <name type="scientific">Rhodotorula taiwanensis</name>
    <dbReference type="NCBI Taxonomy" id="741276"/>
    <lineage>
        <taxon>Eukaryota</taxon>
        <taxon>Fungi</taxon>
        <taxon>Dikarya</taxon>
        <taxon>Basidiomycota</taxon>
        <taxon>Pucciniomycotina</taxon>
        <taxon>Microbotryomycetes</taxon>
        <taxon>Sporidiobolales</taxon>
        <taxon>Sporidiobolaceae</taxon>
        <taxon>Rhodotorula</taxon>
    </lineage>
</organism>
<reference evidence="1 2" key="1">
    <citation type="journal article" date="2018" name="Front. Microbiol.">
        <title>Prospects for Fungal Bioremediation of Acidic Radioactive Waste Sites: Characterization and Genome Sequence of Rhodotorula taiwanensis MD1149.</title>
        <authorList>
            <person name="Tkavc R."/>
            <person name="Matrosova V.Y."/>
            <person name="Grichenko O.E."/>
            <person name="Gostincar C."/>
            <person name="Volpe R.P."/>
            <person name="Klimenkova P."/>
            <person name="Gaidamakova E.K."/>
            <person name="Zhou C.E."/>
            <person name="Stewart B.J."/>
            <person name="Lyman M.G."/>
            <person name="Malfatti S.A."/>
            <person name="Rubinfeld B."/>
            <person name="Courtot M."/>
            <person name="Singh J."/>
            <person name="Dalgard C.L."/>
            <person name="Hamilton T."/>
            <person name="Frey K.G."/>
            <person name="Gunde-Cimerman N."/>
            <person name="Dugan L."/>
            <person name="Daly M.J."/>
        </authorList>
    </citation>
    <scope>NUCLEOTIDE SEQUENCE [LARGE SCALE GENOMIC DNA]</scope>
    <source>
        <strain evidence="1 2">MD1149</strain>
    </source>
</reference>
<accession>A0A2S5BAL8</accession>
<evidence type="ECO:0000313" key="1">
    <source>
        <dbReference type="EMBL" id="POY73807.1"/>
    </source>
</evidence>
<dbReference type="EMBL" id="PJQD01000035">
    <property type="protein sequence ID" value="POY73807.1"/>
    <property type="molecule type" value="Genomic_DNA"/>
</dbReference>
<dbReference type="OrthoDB" id="10676237at2759"/>
<evidence type="ECO:0008006" key="3">
    <source>
        <dbReference type="Google" id="ProtNLM"/>
    </source>
</evidence>
<gene>
    <name evidence="1" type="ORF">BMF94_3348</name>
</gene>
<sequence>MSTTSPSSRRRSDLNCLPSTVKSHIARLCADADRSLASTLELLRKTATTDILNALGDFDERRNGTAIGNLFCVSKEWSAIAAPFRFEKLNLKQFQSAIFAMRIVHLRGQHFKEISLVEASLPDHVQLVGLTPQLPNIATISTSDFRVAATSRRPYIEMDSDEAAYLENGIKNLFERVEHVSLHLKTVEALPNLLSATARGRLTRLSLHLEKPTGFSAFLETLVDLRSLDRLDLDFAGIFRTLDKQLTTLLAPDVSPAVLDFVSLFAPTLSHLALIFTSYRVHFVPQTPQGAVGLSGPFPHLEGLVLEGDAAALEGPLSSLTDENMPSSKKLVYLPDELPPATERRSGEPPIPTARRLIPLDHLVFHPIKPVPSTLDLKQLPVAQLPTKKLHRGQAAYRGVLSYSRGPAQPAASEFEVVKGKVQTTLKFLRSWRKRAKSQQDAASLVKMARALCDVELERIAHEA</sequence>
<keyword evidence="2" id="KW-1185">Reference proteome</keyword>
<evidence type="ECO:0000313" key="2">
    <source>
        <dbReference type="Proteomes" id="UP000237144"/>
    </source>
</evidence>
<protein>
    <recommendedName>
        <fullName evidence="3">F-box domain-containing protein</fullName>
    </recommendedName>
</protein>